<evidence type="ECO:0000256" key="2">
    <source>
        <dbReference type="ARBA" id="ARBA00022574"/>
    </source>
</evidence>
<protein>
    <recommendedName>
        <fullName evidence="10">Guanine nucleotide-exchange factor SEC12</fullName>
    </recommendedName>
</protein>
<keyword evidence="7 10" id="KW-0653">Protein transport</keyword>
<accession>A0A0C3CZ25</accession>
<reference evidence="11 12" key="1">
    <citation type="submission" date="2014-04" db="EMBL/GenBank/DDBJ databases">
        <authorList>
            <consortium name="DOE Joint Genome Institute"/>
            <person name="Kuo A."/>
            <person name="Martino E."/>
            <person name="Perotto S."/>
            <person name="Kohler A."/>
            <person name="Nagy L.G."/>
            <person name="Floudas D."/>
            <person name="Copeland A."/>
            <person name="Barry K.W."/>
            <person name="Cichocki N."/>
            <person name="Veneault-Fourrey C."/>
            <person name="LaButti K."/>
            <person name="Lindquist E.A."/>
            <person name="Lipzen A."/>
            <person name="Lundell T."/>
            <person name="Morin E."/>
            <person name="Murat C."/>
            <person name="Sun H."/>
            <person name="Tunlid A."/>
            <person name="Henrissat B."/>
            <person name="Grigoriev I.V."/>
            <person name="Hibbett D.S."/>
            <person name="Martin F."/>
            <person name="Nordberg H.P."/>
            <person name="Cantor M.N."/>
            <person name="Hua S.X."/>
        </authorList>
    </citation>
    <scope>NUCLEOTIDE SEQUENCE [LARGE SCALE GENOMIC DNA]</scope>
    <source>
        <strain evidence="11 12">Zn</strain>
    </source>
</reference>
<evidence type="ECO:0000256" key="6">
    <source>
        <dbReference type="ARBA" id="ARBA00022892"/>
    </source>
</evidence>
<dbReference type="GO" id="GO:0005085">
    <property type="term" value="F:guanyl-nucleotide exchange factor activity"/>
    <property type="evidence" value="ECO:0007669"/>
    <property type="project" value="InterPro"/>
</dbReference>
<feature type="transmembrane region" description="Helical" evidence="10">
    <location>
        <begin position="443"/>
        <end position="465"/>
    </location>
</feature>
<dbReference type="STRING" id="913774.A0A0C3CZ25"/>
<evidence type="ECO:0000256" key="7">
    <source>
        <dbReference type="ARBA" id="ARBA00022927"/>
    </source>
</evidence>
<dbReference type="Proteomes" id="UP000054321">
    <property type="component" value="Unassembled WGS sequence"/>
</dbReference>
<dbReference type="InterPro" id="IPR015943">
    <property type="entry name" value="WD40/YVTN_repeat-like_dom_sf"/>
</dbReference>
<keyword evidence="9 10" id="KW-0472">Membrane</keyword>
<dbReference type="OrthoDB" id="16538at2759"/>
<dbReference type="GO" id="GO:0003400">
    <property type="term" value="P:regulation of COPII vesicle coating"/>
    <property type="evidence" value="ECO:0007669"/>
    <property type="project" value="UniProtKB-UniRule"/>
</dbReference>
<keyword evidence="5 10" id="KW-0256">Endoplasmic reticulum</keyword>
<comment type="function">
    <text evidence="10">Guanine nucleotide-exchange factor (GEF) required for the formation or budding of transport vesicles from the ER.</text>
</comment>
<comment type="similarity">
    <text evidence="10">Belongs to the WD repeat SEC12 family.</text>
</comment>
<keyword evidence="8 10" id="KW-1133">Transmembrane helix</keyword>
<evidence type="ECO:0000256" key="10">
    <source>
        <dbReference type="RuleBase" id="RU369019"/>
    </source>
</evidence>
<name>A0A0C3CZ25_OIDMZ</name>
<dbReference type="FunCoup" id="A0A0C3CZ25">
    <property type="interactions" value="181"/>
</dbReference>
<dbReference type="GO" id="GO:0005789">
    <property type="term" value="C:endoplasmic reticulum membrane"/>
    <property type="evidence" value="ECO:0007669"/>
    <property type="project" value="UniProtKB-SubCell"/>
</dbReference>
<evidence type="ECO:0000256" key="9">
    <source>
        <dbReference type="ARBA" id="ARBA00023136"/>
    </source>
</evidence>
<evidence type="ECO:0000313" key="11">
    <source>
        <dbReference type="EMBL" id="KIM94922.1"/>
    </source>
</evidence>
<keyword evidence="12" id="KW-1185">Reference proteome</keyword>
<proteinExistence type="inferred from homology"/>
<dbReference type="Gene3D" id="2.130.10.10">
    <property type="entry name" value="YVTN repeat-like/Quinoprotein amine dehydrogenase"/>
    <property type="match status" value="1"/>
</dbReference>
<dbReference type="InParanoid" id="A0A0C3CZ25"/>
<dbReference type="FunFam" id="2.130.10.10:FF:001559">
    <property type="entry name" value="Uncharacterized protein"/>
    <property type="match status" value="1"/>
</dbReference>
<evidence type="ECO:0000256" key="1">
    <source>
        <dbReference type="ARBA" id="ARBA00022448"/>
    </source>
</evidence>
<reference evidence="12" key="2">
    <citation type="submission" date="2015-01" db="EMBL/GenBank/DDBJ databases">
        <title>Evolutionary Origins and Diversification of the Mycorrhizal Mutualists.</title>
        <authorList>
            <consortium name="DOE Joint Genome Institute"/>
            <consortium name="Mycorrhizal Genomics Consortium"/>
            <person name="Kohler A."/>
            <person name="Kuo A."/>
            <person name="Nagy L.G."/>
            <person name="Floudas D."/>
            <person name="Copeland A."/>
            <person name="Barry K.W."/>
            <person name="Cichocki N."/>
            <person name="Veneault-Fourrey C."/>
            <person name="LaButti K."/>
            <person name="Lindquist E.A."/>
            <person name="Lipzen A."/>
            <person name="Lundell T."/>
            <person name="Morin E."/>
            <person name="Murat C."/>
            <person name="Riley R."/>
            <person name="Ohm R."/>
            <person name="Sun H."/>
            <person name="Tunlid A."/>
            <person name="Henrissat B."/>
            <person name="Grigoriev I.V."/>
            <person name="Hibbett D.S."/>
            <person name="Martin F."/>
        </authorList>
    </citation>
    <scope>NUCLEOTIDE SEQUENCE [LARGE SCALE GENOMIC DNA]</scope>
    <source>
        <strain evidence="12">Zn</strain>
    </source>
</reference>
<sequence>MAPLISCAKVTLSYPLYACDFDPLDSSRLVVGGGGGAGRSGVGNKITLLDTSNHTELVETAEINLSNNEDNVASLAVSVQRKASTTLVYAGVNSSPTDIEKGKNLHFRVFGIEQVAKGKGKGKSTQTNPITKITEVSKSTLFAGTESDSYQRVLRLSRAYPKQPQLGAIATGLAKKSELVVFETSSPTQPKSRNALESDKEIEDVDFIQTGDSEYFVAYCDEYDIYIKTNAEPECVYITPASRDARKPAVPKFRALRWLTKEHLLMLTNIFGNNGAALQILRVPPGGKGQCRIAQSFRLPSTISKASGLAVSNLTPPISPSAPQDYTQFVIAVVGQDISISLFKVDLQAEGDVYTMSSITSFRTLKSVHPFPITNITFSHFTPPTHPVTASTPPQYLKLASVSVGNTAIVHTLPLFPVPLSVKRGQSQTPRYVVAVPSGTATFGLVTIISFIAITLTAFLIQGALEMRGAVRPYLNAGSYVPVAWQPLLVKPYVVPGEFAEPAVTSPGGLSPLHNLIERLESEGEGVVVVHDSPEAEGGVKAALHPEKDDGSHGGKRWDALSHEEREAWKKKLKDAGHWAEGFGETIFKSVIFGELAGVVGQVVQGG</sequence>
<dbReference type="InterPro" id="IPR045260">
    <property type="entry name" value="Sec12-like"/>
</dbReference>
<evidence type="ECO:0000256" key="8">
    <source>
        <dbReference type="ARBA" id="ARBA00022989"/>
    </source>
</evidence>
<dbReference type="HOGENOM" id="CLU_021000_0_0_1"/>
<dbReference type="AlphaFoldDB" id="A0A0C3CZ25"/>
<keyword evidence="2 10" id="KW-0853">WD repeat</keyword>
<evidence type="ECO:0000313" key="12">
    <source>
        <dbReference type="Proteomes" id="UP000054321"/>
    </source>
</evidence>
<keyword evidence="4 10" id="KW-0677">Repeat</keyword>
<keyword evidence="1 10" id="KW-0813">Transport</keyword>
<keyword evidence="3 10" id="KW-0812">Transmembrane</keyword>
<dbReference type="GO" id="GO:0015031">
    <property type="term" value="P:protein transport"/>
    <property type="evidence" value="ECO:0007669"/>
    <property type="project" value="UniProtKB-KW"/>
</dbReference>
<dbReference type="EMBL" id="KN832888">
    <property type="protein sequence ID" value="KIM94922.1"/>
    <property type="molecule type" value="Genomic_DNA"/>
</dbReference>
<evidence type="ECO:0000256" key="5">
    <source>
        <dbReference type="ARBA" id="ARBA00022824"/>
    </source>
</evidence>
<dbReference type="PANTHER" id="PTHR23284">
    <property type="entry name" value="PROLACTIN REGULATORY ELEMENT BINDING PROTEIN"/>
    <property type="match status" value="1"/>
</dbReference>
<evidence type="ECO:0000256" key="4">
    <source>
        <dbReference type="ARBA" id="ARBA00022737"/>
    </source>
</evidence>
<dbReference type="PANTHER" id="PTHR23284:SF0">
    <property type="entry name" value="PROLACTIN REGULATORY ELEMENT-BINDING PROTEIN"/>
    <property type="match status" value="1"/>
</dbReference>
<gene>
    <name evidence="11" type="ORF">OIDMADRAFT_206726</name>
</gene>
<organism evidence="11 12">
    <name type="scientific">Oidiodendron maius (strain Zn)</name>
    <dbReference type="NCBI Taxonomy" id="913774"/>
    <lineage>
        <taxon>Eukaryota</taxon>
        <taxon>Fungi</taxon>
        <taxon>Dikarya</taxon>
        <taxon>Ascomycota</taxon>
        <taxon>Pezizomycotina</taxon>
        <taxon>Leotiomycetes</taxon>
        <taxon>Leotiomycetes incertae sedis</taxon>
        <taxon>Myxotrichaceae</taxon>
        <taxon>Oidiodendron</taxon>
    </lineage>
</organism>
<comment type="subcellular location">
    <subcellularLocation>
        <location evidence="10">Endoplasmic reticulum membrane</location>
        <topology evidence="10">Single-pass type II membrane protein</topology>
    </subcellularLocation>
    <subcellularLocation>
        <location evidence="10">Golgi apparatus membrane</location>
        <topology evidence="10">Single-pass type II membrane protein</topology>
    </subcellularLocation>
</comment>
<dbReference type="GO" id="GO:0000139">
    <property type="term" value="C:Golgi membrane"/>
    <property type="evidence" value="ECO:0007669"/>
    <property type="project" value="UniProtKB-SubCell"/>
</dbReference>
<dbReference type="GO" id="GO:0006888">
    <property type="term" value="P:endoplasmic reticulum to Golgi vesicle-mediated transport"/>
    <property type="evidence" value="ECO:0007669"/>
    <property type="project" value="UniProtKB-UniRule"/>
</dbReference>
<keyword evidence="6" id="KW-0931">ER-Golgi transport</keyword>
<evidence type="ECO:0000256" key="3">
    <source>
        <dbReference type="ARBA" id="ARBA00022692"/>
    </source>
</evidence>